<keyword evidence="1" id="KW-0472">Membrane</keyword>
<keyword evidence="1" id="KW-1133">Transmembrane helix</keyword>
<dbReference type="EMBL" id="GBRH01221632">
    <property type="protein sequence ID" value="JAD76263.1"/>
    <property type="molecule type" value="Transcribed_RNA"/>
</dbReference>
<sequence length="80" mass="9105">MSPPHSSSSLLVVYTSLTDTAYPLHQRHRVAQRWSLLLCVTTAAIVNVALMIQRIPWLSTPTELTWYMLLPCHNDINCRA</sequence>
<keyword evidence="1" id="KW-0812">Transmembrane</keyword>
<organism evidence="2">
    <name type="scientific">Arundo donax</name>
    <name type="common">Giant reed</name>
    <name type="synonym">Donax arundinaceus</name>
    <dbReference type="NCBI Taxonomy" id="35708"/>
    <lineage>
        <taxon>Eukaryota</taxon>
        <taxon>Viridiplantae</taxon>
        <taxon>Streptophyta</taxon>
        <taxon>Embryophyta</taxon>
        <taxon>Tracheophyta</taxon>
        <taxon>Spermatophyta</taxon>
        <taxon>Magnoliopsida</taxon>
        <taxon>Liliopsida</taxon>
        <taxon>Poales</taxon>
        <taxon>Poaceae</taxon>
        <taxon>PACMAD clade</taxon>
        <taxon>Arundinoideae</taxon>
        <taxon>Arundineae</taxon>
        <taxon>Arundo</taxon>
    </lineage>
</organism>
<dbReference type="AlphaFoldDB" id="A0A0A9CP93"/>
<protein>
    <submittedName>
        <fullName evidence="2">Uncharacterized protein</fullName>
    </submittedName>
</protein>
<reference evidence="2" key="1">
    <citation type="submission" date="2014-09" db="EMBL/GenBank/DDBJ databases">
        <authorList>
            <person name="Magalhaes I.L.F."/>
            <person name="Oliveira U."/>
            <person name="Santos F.R."/>
            <person name="Vidigal T.H.D.A."/>
            <person name="Brescovit A.D."/>
            <person name="Santos A.J."/>
        </authorList>
    </citation>
    <scope>NUCLEOTIDE SEQUENCE</scope>
    <source>
        <tissue evidence="2">Shoot tissue taken approximately 20 cm above the soil surface</tissue>
    </source>
</reference>
<evidence type="ECO:0000313" key="2">
    <source>
        <dbReference type="EMBL" id="JAD76263.1"/>
    </source>
</evidence>
<name>A0A0A9CP93_ARUDO</name>
<evidence type="ECO:0000256" key="1">
    <source>
        <dbReference type="SAM" id="Phobius"/>
    </source>
</evidence>
<proteinExistence type="predicted"/>
<reference evidence="2" key="2">
    <citation type="journal article" date="2015" name="Data Brief">
        <title>Shoot transcriptome of the giant reed, Arundo donax.</title>
        <authorList>
            <person name="Barrero R.A."/>
            <person name="Guerrero F.D."/>
            <person name="Moolhuijzen P."/>
            <person name="Goolsby J.A."/>
            <person name="Tidwell J."/>
            <person name="Bellgard S.E."/>
            <person name="Bellgard M.I."/>
        </authorList>
    </citation>
    <scope>NUCLEOTIDE SEQUENCE</scope>
    <source>
        <tissue evidence="2">Shoot tissue taken approximately 20 cm above the soil surface</tissue>
    </source>
</reference>
<feature type="transmembrane region" description="Helical" evidence="1">
    <location>
        <begin position="34"/>
        <end position="52"/>
    </location>
</feature>
<accession>A0A0A9CP93</accession>